<feature type="compositionally biased region" description="Basic residues" evidence="1">
    <location>
        <begin position="30"/>
        <end position="41"/>
    </location>
</feature>
<feature type="compositionally biased region" description="Acidic residues" evidence="1">
    <location>
        <begin position="12"/>
        <end position="22"/>
    </location>
</feature>
<dbReference type="HOGENOM" id="CLU_1111949_0_0_1"/>
<feature type="region of interest" description="Disordered" evidence="1">
    <location>
        <begin position="1"/>
        <end position="63"/>
    </location>
</feature>
<evidence type="ECO:0000313" key="3">
    <source>
        <dbReference type="Proteomes" id="UP000028045"/>
    </source>
</evidence>
<reference evidence="2 3" key="1">
    <citation type="journal article" date="2014" name="BMC Genomics">
        <title>Comparative genome sequencing reveals chemotype-specific gene clusters in the toxigenic black mold Stachybotrys.</title>
        <authorList>
            <person name="Semeiks J."/>
            <person name="Borek D."/>
            <person name="Otwinowski Z."/>
            <person name="Grishin N.V."/>
        </authorList>
    </citation>
    <scope>NUCLEOTIDE SEQUENCE [LARGE SCALE GENOMIC DNA]</scope>
    <source>
        <strain evidence="3">CBS 109288 / IBT 7711</strain>
    </source>
</reference>
<organism evidence="2 3">
    <name type="scientific">Stachybotrys chartarum (strain CBS 109288 / IBT 7711)</name>
    <name type="common">Toxic black mold</name>
    <name type="synonym">Stilbospora chartarum</name>
    <dbReference type="NCBI Taxonomy" id="1280523"/>
    <lineage>
        <taxon>Eukaryota</taxon>
        <taxon>Fungi</taxon>
        <taxon>Dikarya</taxon>
        <taxon>Ascomycota</taxon>
        <taxon>Pezizomycotina</taxon>
        <taxon>Sordariomycetes</taxon>
        <taxon>Hypocreomycetidae</taxon>
        <taxon>Hypocreales</taxon>
        <taxon>Stachybotryaceae</taxon>
        <taxon>Stachybotrys</taxon>
    </lineage>
</organism>
<evidence type="ECO:0000313" key="2">
    <source>
        <dbReference type="EMBL" id="KEY67004.1"/>
    </source>
</evidence>
<dbReference type="Proteomes" id="UP000028045">
    <property type="component" value="Unassembled WGS sequence"/>
</dbReference>
<name>A0A084ANX5_STACB</name>
<accession>A0A084ANX5</accession>
<gene>
    <name evidence="2" type="ORF">S7711_05125</name>
</gene>
<keyword evidence="3" id="KW-1185">Reference proteome</keyword>
<dbReference type="EMBL" id="KL648636">
    <property type="protein sequence ID" value="KEY67004.1"/>
    <property type="molecule type" value="Genomic_DNA"/>
</dbReference>
<dbReference type="AlphaFoldDB" id="A0A084ANX5"/>
<proteinExistence type="predicted"/>
<evidence type="ECO:0000256" key="1">
    <source>
        <dbReference type="SAM" id="MobiDB-lite"/>
    </source>
</evidence>
<protein>
    <submittedName>
        <fullName evidence="2">Uncharacterized protein</fullName>
    </submittedName>
</protein>
<dbReference type="OrthoDB" id="3598799at2759"/>
<sequence length="250" mass="28037">MPTTRKRKSSSPDDDDDDDDDAANMPPVKKPTRPRRQPRRKVNVDENESFVHTKHSQKCPQASEAMVNTQTLADEVIRLANHHRQKQYATAIGGNAAGHLYEAKSQSRMSKLADLASAISQIKLLDAAHEAIQRFRSSINAYEVANGRATACEMPNWMRWQQDARDLGDLNGVTMSLAARIILAMVVPGSHPTLLVSKRIANDKEQMAHDLLEKTWPKEMEDTWGPTAVNVLNIMAPVEKILPWKRGTRQ</sequence>